<dbReference type="Pfam" id="PF06114">
    <property type="entry name" value="Peptidase_M78"/>
    <property type="match status" value="1"/>
</dbReference>
<proteinExistence type="predicted"/>
<gene>
    <name evidence="2" type="ORF">SAG0164_00810</name>
</gene>
<protein>
    <submittedName>
        <fullName evidence="2">Peptidase</fullName>
    </submittedName>
</protein>
<feature type="domain" description="IrrE N-terminal-like" evidence="1">
    <location>
        <begin position="10"/>
        <end position="110"/>
    </location>
</feature>
<accession>A0AAD3A377</accession>
<dbReference type="Gene3D" id="1.10.10.2910">
    <property type="match status" value="1"/>
</dbReference>
<reference evidence="2 3" key="1">
    <citation type="submission" date="2012-07" db="EMBL/GenBank/DDBJ databases">
        <authorList>
            <person name="Moroni P."/>
            <person name="Richards V.P."/>
            <person name="Durkin S.A.S."/>
            <person name="Kim M."/>
            <person name="Pavinski Bitar P.D."/>
            <person name="Stanhope M.J."/>
            <person name="Town C.D."/>
            <person name="Zadoks R.N."/>
            <person name="Venter J.C."/>
        </authorList>
    </citation>
    <scope>NUCLEOTIDE SEQUENCE [LARGE SCALE GENOMIC DNA]</scope>
    <source>
        <strain evidence="2 3">MRI Z1-216</strain>
    </source>
</reference>
<evidence type="ECO:0000313" key="2">
    <source>
        <dbReference type="EMBL" id="EPU38069.1"/>
    </source>
</evidence>
<dbReference type="Proteomes" id="UP000015176">
    <property type="component" value="Unassembled WGS sequence"/>
</dbReference>
<comment type="caution">
    <text evidence="2">The sequence shown here is derived from an EMBL/GenBank/DDBJ whole genome shotgun (WGS) entry which is preliminary data.</text>
</comment>
<organism evidence="2 3">
    <name type="scientific">Streptococcus agalactiae MRI Z1-216</name>
    <dbReference type="NCBI Taxonomy" id="1154879"/>
    <lineage>
        <taxon>Bacteria</taxon>
        <taxon>Bacillati</taxon>
        <taxon>Bacillota</taxon>
        <taxon>Bacilli</taxon>
        <taxon>Lactobacillales</taxon>
        <taxon>Streptococcaceae</taxon>
        <taxon>Streptococcus</taxon>
    </lineage>
</organism>
<name>A0AAD3A377_STRAG</name>
<evidence type="ECO:0000313" key="3">
    <source>
        <dbReference type="Proteomes" id="UP000015176"/>
    </source>
</evidence>
<evidence type="ECO:0000259" key="1">
    <source>
        <dbReference type="Pfam" id="PF06114"/>
    </source>
</evidence>
<dbReference type="InterPro" id="IPR010359">
    <property type="entry name" value="IrrE_HExxH"/>
</dbReference>
<dbReference type="RefSeq" id="WP_000700105.1">
    <property type="nucleotide sequence ID" value="NZ_ALSF01000083.1"/>
</dbReference>
<sequence length="126" mass="15289">MKINELLSEYNVSLFVFDGDIWGRDGFYFPDTRTIYVNNKLSEIDRNKVILHELGHMINNHNPYIYKRLLLQYENQADKYMIRELLKDYLANHDIYSFDWLKFANHYKISTVWGQEMIQAEFKKLI</sequence>
<dbReference type="EMBL" id="ALSF01000083">
    <property type="protein sequence ID" value="EPU38069.1"/>
    <property type="molecule type" value="Genomic_DNA"/>
</dbReference>
<dbReference type="AlphaFoldDB" id="A0AAD3A377"/>